<feature type="transmembrane region" description="Helical" evidence="2">
    <location>
        <begin position="42"/>
        <end position="62"/>
    </location>
</feature>
<feature type="transmembrane region" description="Helical" evidence="2">
    <location>
        <begin position="74"/>
        <end position="91"/>
    </location>
</feature>
<gene>
    <name evidence="3" type="ORF">PWF71_14660</name>
</gene>
<feature type="transmembrane region" description="Helical" evidence="2">
    <location>
        <begin position="97"/>
        <end position="114"/>
    </location>
</feature>
<evidence type="ECO:0000256" key="2">
    <source>
        <dbReference type="SAM" id="Phobius"/>
    </source>
</evidence>
<proteinExistence type="predicted"/>
<dbReference type="AlphaFoldDB" id="A0AAJ6APR3"/>
<accession>A0AAJ6APR3</accession>
<organism evidence="3 4">
    <name type="scientific">Microbacterium maritypicum</name>
    <name type="common">Microbacterium liquefaciens</name>
    <dbReference type="NCBI Taxonomy" id="33918"/>
    <lineage>
        <taxon>Bacteria</taxon>
        <taxon>Bacillati</taxon>
        <taxon>Actinomycetota</taxon>
        <taxon>Actinomycetes</taxon>
        <taxon>Micrococcales</taxon>
        <taxon>Microbacteriaceae</taxon>
        <taxon>Microbacterium</taxon>
    </lineage>
</organism>
<evidence type="ECO:0000313" key="3">
    <source>
        <dbReference type="EMBL" id="WEF20515.1"/>
    </source>
</evidence>
<dbReference type="EMBL" id="CP118606">
    <property type="protein sequence ID" value="WEF20515.1"/>
    <property type="molecule type" value="Genomic_DNA"/>
</dbReference>
<dbReference type="GeneID" id="87017004"/>
<sequence>MTTSALVSRSARLPLVWISLVVTSAPIVSALAKGSFREPQNWPLLVSVVGATIGVLGLVIPWDLRRGRPRLRELLILTGAVLVSSIILLIDTAAYEPSMFTVAIALCCMVIFFGHPALGSTVGFALIAARAVAVIVVVPSPGLTYIIDLYPIALLSISLIWLRYARRLTLRERGFRARASLALQALQQRERAVAEMRMRNSIASSGAYSALERIVRTGVVTETLHTEIRSAEAALRDHIRCPALEHPQLTATIATARRAGVNVLLLNASTDVGEPDRVIGDDLAEAISDLVRQARSGQDVTIRLLARRDDEPIAVSIVRNQSGGEGGDTEGAPSSSGLGEPIVLDAGGRRRDLVVAPPVSPPTPEV</sequence>
<reference evidence="3" key="1">
    <citation type="submission" date="2023-02" db="EMBL/GenBank/DDBJ databases">
        <title>Genome sequence of Microbacterium liquefaciens B1075.</title>
        <authorList>
            <person name="Cao J."/>
            <person name="Li X."/>
        </authorList>
    </citation>
    <scope>NUCLEOTIDE SEQUENCE</scope>
    <source>
        <strain evidence="3">B1075</strain>
    </source>
</reference>
<feature type="region of interest" description="Disordered" evidence="1">
    <location>
        <begin position="318"/>
        <end position="366"/>
    </location>
</feature>
<keyword evidence="2" id="KW-0812">Transmembrane</keyword>
<evidence type="ECO:0000256" key="1">
    <source>
        <dbReference type="SAM" id="MobiDB-lite"/>
    </source>
</evidence>
<protein>
    <submittedName>
        <fullName evidence="3">Uncharacterized protein</fullName>
    </submittedName>
</protein>
<dbReference type="Proteomes" id="UP001214756">
    <property type="component" value="Chromosome"/>
</dbReference>
<keyword evidence="2" id="KW-0472">Membrane</keyword>
<evidence type="ECO:0000313" key="4">
    <source>
        <dbReference type="Proteomes" id="UP001214756"/>
    </source>
</evidence>
<dbReference type="RefSeq" id="WP_017829381.1">
    <property type="nucleotide sequence ID" value="NZ_CBDRLE010000001.1"/>
</dbReference>
<name>A0AAJ6APR3_MICMQ</name>
<keyword evidence="2" id="KW-1133">Transmembrane helix</keyword>